<dbReference type="PROSITE" id="PS51257">
    <property type="entry name" value="PROKAR_LIPOPROTEIN"/>
    <property type="match status" value="1"/>
</dbReference>
<gene>
    <name evidence="3" type="ORF">CRP01_34965</name>
</gene>
<proteinExistence type="predicted"/>
<keyword evidence="4" id="KW-1185">Reference proteome</keyword>
<protein>
    <recommendedName>
        <fullName evidence="2">DUF3347 domain-containing protein</fullName>
    </recommendedName>
</protein>
<name>A0A2D0N080_FLAN2</name>
<accession>A0A2D0N080</accession>
<reference evidence="3 4" key="1">
    <citation type="submission" date="2017-10" db="EMBL/GenBank/DDBJ databases">
        <title>The draft genome sequence of Lewinella nigricans NBRC 102662.</title>
        <authorList>
            <person name="Wang K."/>
        </authorList>
    </citation>
    <scope>NUCLEOTIDE SEQUENCE [LARGE SCALE GENOMIC DNA]</scope>
    <source>
        <strain evidence="3 4">NBRC 102662</strain>
    </source>
</reference>
<dbReference type="EMBL" id="PDUD01000048">
    <property type="protein sequence ID" value="PHN01840.1"/>
    <property type="molecule type" value="Genomic_DNA"/>
</dbReference>
<feature type="signal peptide" evidence="1">
    <location>
        <begin position="1"/>
        <end position="18"/>
    </location>
</feature>
<dbReference type="InterPro" id="IPR021782">
    <property type="entry name" value="DUF3347"/>
</dbReference>
<dbReference type="Proteomes" id="UP000223913">
    <property type="component" value="Unassembled WGS sequence"/>
</dbReference>
<comment type="caution">
    <text evidence="3">The sequence shown here is derived from an EMBL/GenBank/DDBJ whole genome shotgun (WGS) entry which is preliminary data.</text>
</comment>
<feature type="chain" id="PRO_5012067558" description="DUF3347 domain-containing protein" evidence="1">
    <location>
        <begin position="19"/>
        <end position="179"/>
    </location>
</feature>
<dbReference type="RefSeq" id="WP_099154730.1">
    <property type="nucleotide sequence ID" value="NZ_PDUD01000048.1"/>
</dbReference>
<evidence type="ECO:0000259" key="2">
    <source>
        <dbReference type="Pfam" id="PF11827"/>
    </source>
</evidence>
<sequence>MRTFVMISGLLINLFLVACNGGEKNTDVGINTPTEVRTEKASTPDSFDAGFADGLTEAIFQDYLHLRTAFVNSDVEEASAVAKELTERLTNDYADAHTTAQAIVDAKDLEKQRTAFSQLTIALEPLFKEGLTEGVIYKQYCPMAFDNKGANWFSDTDQIQNPYFGERMLSCGKIVETIQ</sequence>
<dbReference type="OrthoDB" id="5513217at2"/>
<feature type="domain" description="DUF3347" evidence="2">
    <location>
        <begin position="59"/>
        <end position="129"/>
    </location>
</feature>
<dbReference type="AlphaFoldDB" id="A0A2D0N080"/>
<keyword evidence="1" id="KW-0732">Signal</keyword>
<organism evidence="3 4">
    <name type="scientific">Flavilitoribacter nigricans (strain ATCC 23147 / DSM 23189 / NBRC 102662 / NCIMB 1420 / SS-2)</name>
    <name type="common">Lewinella nigricans</name>
    <dbReference type="NCBI Taxonomy" id="1122177"/>
    <lineage>
        <taxon>Bacteria</taxon>
        <taxon>Pseudomonadati</taxon>
        <taxon>Bacteroidota</taxon>
        <taxon>Saprospiria</taxon>
        <taxon>Saprospirales</taxon>
        <taxon>Lewinellaceae</taxon>
        <taxon>Flavilitoribacter</taxon>
    </lineage>
</organism>
<evidence type="ECO:0000313" key="3">
    <source>
        <dbReference type="EMBL" id="PHN01840.1"/>
    </source>
</evidence>
<dbReference type="Pfam" id="PF11827">
    <property type="entry name" value="DUF3347"/>
    <property type="match status" value="1"/>
</dbReference>
<evidence type="ECO:0000256" key="1">
    <source>
        <dbReference type="SAM" id="SignalP"/>
    </source>
</evidence>
<evidence type="ECO:0000313" key="4">
    <source>
        <dbReference type="Proteomes" id="UP000223913"/>
    </source>
</evidence>